<feature type="compositionally biased region" description="Acidic residues" evidence="1">
    <location>
        <begin position="170"/>
        <end position="183"/>
    </location>
</feature>
<dbReference type="CDD" id="cd07909">
    <property type="entry name" value="YciF"/>
    <property type="match status" value="1"/>
</dbReference>
<dbReference type="EMBL" id="JAUQOO010000004">
    <property type="protein sequence ID" value="MDO7926716.1"/>
    <property type="molecule type" value="Genomic_DNA"/>
</dbReference>
<gene>
    <name evidence="2" type="ORF">Q6A51_07990</name>
</gene>
<dbReference type="SUPFAM" id="SSF47240">
    <property type="entry name" value="Ferritin-like"/>
    <property type="match status" value="1"/>
</dbReference>
<dbReference type="RefSeq" id="WP_200999770.1">
    <property type="nucleotide sequence ID" value="NZ_JAUQOO010000004.1"/>
</dbReference>
<keyword evidence="3" id="KW-1185">Reference proteome</keyword>
<evidence type="ECO:0000256" key="1">
    <source>
        <dbReference type="SAM" id="MobiDB-lite"/>
    </source>
</evidence>
<dbReference type="PANTHER" id="PTHR30565">
    <property type="entry name" value="PROTEIN YCIF"/>
    <property type="match status" value="1"/>
</dbReference>
<comment type="caution">
    <text evidence="2">The sequence shown here is derived from an EMBL/GenBank/DDBJ whole genome shotgun (WGS) entry which is preliminary data.</text>
</comment>
<protein>
    <submittedName>
        <fullName evidence="2">Ferritin-like domain-containing protein</fullName>
    </submittedName>
</protein>
<name>A0ABT9CMJ0_9PSED</name>
<feature type="region of interest" description="Disordered" evidence="1">
    <location>
        <begin position="161"/>
        <end position="193"/>
    </location>
</feature>
<accession>A0ABT9CMJ0</accession>
<dbReference type="PANTHER" id="PTHR30565:SF9">
    <property type="entry name" value="PROTEIN YCIF"/>
    <property type="match status" value="1"/>
</dbReference>
<evidence type="ECO:0000313" key="2">
    <source>
        <dbReference type="EMBL" id="MDO7926716.1"/>
    </source>
</evidence>
<dbReference type="InterPro" id="IPR009078">
    <property type="entry name" value="Ferritin-like_SF"/>
</dbReference>
<reference evidence="2 3" key="1">
    <citation type="submission" date="2023-07" db="EMBL/GenBank/DDBJ databases">
        <title>Identification of four novel Pseudomonas species associated with bacterial leaf spot of cucurbits.</title>
        <authorList>
            <person name="Fullem K.R."/>
        </authorList>
    </citation>
    <scope>NUCLEOTIDE SEQUENCE [LARGE SCALE GENOMIC DNA]</scope>
    <source>
        <strain evidence="2 3">KFB 138</strain>
    </source>
</reference>
<dbReference type="InterPro" id="IPR047114">
    <property type="entry name" value="YciF"/>
</dbReference>
<evidence type="ECO:0000313" key="3">
    <source>
        <dbReference type="Proteomes" id="UP001223016"/>
    </source>
</evidence>
<dbReference type="Proteomes" id="UP001223016">
    <property type="component" value="Unassembled WGS sequence"/>
</dbReference>
<dbReference type="InterPro" id="IPR010287">
    <property type="entry name" value="DUF892_YciF-like"/>
</dbReference>
<dbReference type="Gene3D" id="1.20.1260.10">
    <property type="match status" value="1"/>
</dbReference>
<sequence>MNKASSKSRTTIEDLFIHELSDIYSAEKQISKALPKLARASTNPKLAEAFNAHLEETQGQIQRIDQLVEQFEIKLKRVKCIAMEGLIEESKELLEEIEKGPVLDAGLIAACQKIEHYEISGYGTLIAMAKHLGLDNAASVLGETLAEEKSADEKLTAIAEEGGTQAATLDLEEGQEVEDDQEEEKQPRKKRQA</sequence>
<organism evidence="2 3">
    <name type="scientific">Pseudomonas serbiensis</name>
    <dbReference type="NCBI Taxonomy" id="3064350"/>
    <lineage>
        <taxon>Bacteria</taxon>
        <taxon>Pseudomonadati</taxon>
        <taxon>Pseudomonadota</taxon>
        <taxon>Gammaproteobacteria</taxon>
        <taxon>Pseudomonadales</taxon>
        <taxon>Pseudomonadaceae</taxon>
        <taxon>Pseudomonas</taxon>
    </lineage>
</organism>
<dbReference type="InterPro" id="IPR012347">
    <property type="entry name" value="Ferritin-like"/>
</dbReference>
<proteinExistence type="predicted"/>
<dbReference type="Pfam" id="PF05974">
    <property type="entry name" value="DUF892"/>
    <property type="match status" value="1"/>
</dbReference>